<feature type="coiled-coil region" evidence="1">
    <location>
        <begin position="75"/>
        <end position="102"/>
    </location>
</feature>
<dbReference type="STRING" id="197479.BFW38_06385"/>
<sequence length="184" mass="20367">MQLGLKATVFAVPVALLMLAAAYYYLGQEREAAWERGYQAAQAESAAQLAAMQHRQSQQQLQLQMAAAARSASAERQYLAQTRQLNHQIEQLQEQLNDALIDQPDCRFGARWVQHYSAALGLPVVDTADRAGSHDADTAAAASAATLLQHAQRYGHWCRSAVQQLTALQRLIRAHQIRAHREAP</sequence>
<name>A0A1E2V988_9GAMM</name>
<reference evidence="3 4" key="1">
    <citation type="submission" date="2016-08" db="EMBL/GenBank/DDBJ databases">
        <authorList>
            <person name="Seilhamer J.J."/>
        </authorList>
    </citation>
    <scope>NUCLEOTIDE SEQUENCE [LARGE SCALE GENOMIC DNA]</scope>
    <source>
        <strain evidence="3 4">PH27A</strain>
    </source>
</reference>
<keyword evidence="1" id="KW-0175">Coiled coil</keyword>
<dbReference type="RefSeq" id="WP_068997641.1">
    <property type="nucleotide sequence ID" value="NZ_MDTQ01000001.1"/>
</dbReference>
<dbReference type="Proteomes" id="UP000094291">
    <property type="component" value="Unassembled WGS sequence"/>
</dbReference>
<feature type="transmembrane region" description="Helical" evidence="2">
    <location>
        <begin position="7"/>
        <end position="26"/>
    </location>
</feature>
<organism evidence="3 4">
    <name type="scientific">Terasakiispira papahanaumokuakeensis</name>
    <dbReference type="NCBI Taxonomy" id="197479"/>
    <lineage>
        <taxon>Bacteria</taxon>
        <taxon>Pseudomonadati</taxon>
        <taxon>Pseudomonadota</taxon>
        <taxon>Gammaproteobacteria</taxon>
        <taxon>Oceanospirillales</taxon>
        <taxon>Terasakiispira</taxon>
    </lineage>
</organism>
<evidence type="ECO:0000313" key="4">
    <source>
        <dbReference type="Proteomes" id="UP000094291"/>
    </source>
</evidence>
<dbReference type="EMBL" id="MDTQ01000001">
    <property type="protein sequence ID" value="ODC03225.1"/>
    <property type="molecule type" value="Genomic_DNA"/>
</dbReference>
<keyword evidence="4" id="KW-1185">Reference proteome</keyword>
<proteinExistence type="predicted"/>
<gene>
    <name evidence="3" type="ORF">BFW38_06385</name>
</gene>
<keyword evidence="2" id="KW-0812">Transmembrane</keyword>
<keyword evidence="2" id="KW-0472">Membrane</keyword>
<protein>
    <submittedName>
        <fullName evidence="3">Uncharacterized protein</fullName>
    </submittedName>
</protein>
<dbReference type="AlphaFoldDB" id="A0A1E2V988"/>
<evidence type="ECO:0000256" key="1">
    <source>
        <dbReference type="SAM" id="Coils"/>
    </source>
</evidence>
<evidence type="ECO:0000313" key="3">
    <source>
        <dbReference type="EMBL" id="ODC03225.1"/>
    </source>
</evidence>
<accession>A0A1E2V988</accession>
<evidence type="ECO:0000256" key="2">
    <source>
        <dbReference type="SAM" id="Phobius"/>
    </source>
</evidence>
<comment type="caution">
    <text evidence="3">The sequence shown here is derived from an EMBL/GenBank/DDBJ whole genome shotgun (WGS) entry which is preliminary data.</text>
</comment>
<keyword evidence="2" id="KW-1133">Transmembrane helix</keyword>